<evidence type="ECO:0000256" key="2">
    <source>
        <dbReference type="SAM" id="MobiDB-lite"/>
    </source>
</evidence>
<accession>A0AAE4G831</accession>
<organism evidence="4">
    <name type="scientific">Herbaspirillum huttiense subsp. nephrolepidis</name>
    <dbReference type="NCBI Taxonomy" id="3075126"/>
    <lineage>
        <taxon>Bacteria</taxon>
        <taxon>Pseudomonadati</taxon>
        <taxon>Pseudomonadota</taxon>
        <taxon>Betaproteobacteria</taxon>
        <taxon>Burkholderiales</taxon>
        <taxon>Oxalobacteraceae</taxon>
        <taxon>Herbaspirillum</taxon>
    </lineage>
</organism>
<dbReference type="InterPro" id="IPR000525">
    <property type="entry name" value="Initiator_Rep_WH1"/>
</dbReference>
<proteinExistence type="inferred from homology"/>
<feature type="region of interest" description="Disordered" evidence="2">
    <location>
        <begin position="1"/>
        <end position="34"/>
    </location>
</feature>
<sequence length="493" mass="56091">MTTLIDKDGSEISTPSENPVKRKRAPRRTSAVSAPKEKLTRVIVKDSLPSAGTAIEVRKAPETIFVRNTAEVGEFSFLQLKAYNAMLHIAQKHRLENPDSLTYTVPISEFEKLVGHTTSHSREYLKDTARGLTRTQVEFDYRTAPKAKKNDWGIANLIAEVYIAESEQTITFSFPPQLSTRILEPEVYNRISIAMQHQFTSFSALKLWESVSRFWGSPTNETFHESWEFWSTLLSGSKTPHKEFRDFNKTLTRAVAQVNQIEKRFQTIPHLSKRNRKMDKLWFVLKENKQSAMDLNGEQAIVSDDLKKKLATFGLTDEEVEKLAFAHAEEYLLAQYDYTLRRSRQKSAEPIANPKNFYMSCVEGNYAKSTFTRQTKPAIGTEVKEDIPAAKPAAVNANAFLSNLQAQWETEKRAEILEMFNQQTPDKKKQIIDDLGDAFITSGAAFKLYQKNGFNNKIVQQTIADLVFQKEVPPPTPEQLLEFAFSKGQLSVS</sequence>
<dbReference type="GO" id="GO:0003887">
    <property type="term" value="F:DNA-directed DNA polymerase activity"/>
    <property type="evidence" value="ECO:0007669"/>
    <property type="project" value="InterPro"/>
</dbReference>
<evidence type="ECO:0000256" key="1">
    <source>
        <dbReference type="ARBA" id="ARBA00038283"/>
    </source>
</evidence>
<gene>
    <name evidence="4" type="ORF">RJN63_11290</name>
</gene>
<dbReference type="Pfam" id="PF01051">
    <property type="entry name" value="Rep3_N"/>
    <property type="match status" value="1"/>
</dbReference>
<protein>
    <submittedName>
        <fullName evidence="4">RepB family plasmid replication initiator protein</fullName>
    </submittedName>
</protein>
<comment type="caution">
    <text evidence="4">The sequence shown here is derived from an EMBL/GenBank/DDBJ whole genome shotgun (WGS) entry which is preliminary data.</text>
</comment>
<dbReference type="RefSeq" id="WP_284076882.1">
    <property type="nucleotide sequence ID" value="NZ_JAVLSM010000007.1"/>
</dbReference>
<comment type="similarity">
    <text evidence="1">Belongs to the initiator RepB protein family.</text>
</comment>
<dbReference type="AlphaFoldDB" id="A0AAE4G831"/>
<feature type="domain" description="Initiator Rep protein WH1" evidence="3">
    <location>
        <begin position="79"/>
        <end position="210"/>
    </location>
</feature>
<evidence type="ECO:0000313" key="4">
    <source>
        <dbReference type="EMBL" id="MDT0337414.1"/>
    </source>
</evidence>
<dbReference type="EMBL" id="JAVRAA010000005">
    <property type="protein sequence ID" value="MDT0337414.1"/>
    <property type="molecule type" value="Genomic_DNA"/>
</dbReference>
<dbReference type="InterPro" id="IPR036388">
    <property type="entry name" value="WH-like_DNA-bd_sf"/>
</dbReference>
<dbReference type="SUPFAM" id="SSF46785">
    <property type="entry name" value="Winged helix' DNA-binding domain"/>
    <property type="match status" value="2"/>
</dbReference>
<dbReference type="GO" id="GO:0006270">
    <property type="term" value="P:DNA replication initiation"/>
    <property type="evidence" value="ECO:0007669"/>
    <property type="project" value="InterPro"/>
</dbReference>
<evidence type="ECO:0000259" key="3">
    <source>
        <dbReference type="Pfam" id="PF01051"/>
    </source>
</evidence>
<feature type="compositionally biased region" description="Basic and acidic residues" evidence="2">
    <location>
        <begin position="1"/>
        <end position="10"/>
    </location>
</feature>
<reference evidence="4" key="1">
    <citation type="submission" date="2023-02" db="EMBL/GenBank/DDBJ databases">
        <title>Description of Herbaspirillum huttiense subsp. nephrolepsisexaltata and Herbaspirillum huttiense subsp. lycopersicon.</title>
        <authorList>
            <person name="Poudel M."/>
            <person name="Sharma A."/>
            <person name="Goss E."/>
            <person name="Tapia J.H."/>
            <person name="Harmon C.M."/>
            <person name="Jones J.B."/>
        </authorList>
    </citation>
    <scope>NUCLEOTIDE SEQUENCE</scope>
    <source>
        <strain evidence="4">NC40101</strain>
    </source>
</reference>
<dbReference type="Gene3D" id="1.10.10.10">
    <property type="entry name" value="Winged helix-like DNA-binding domain superfamily/Winged helix DNA-binding domain"/>
    <property type="match status" value="1"/>
</dbReference>
<name>A0AAE4G831_9BURK</name>
<dbReference type="InterPro" id="IPR036390">
    <property type="entry name" value="WH_DNA-bd_sf"/>
</dbReference>